<evidence type="ECO:0000256" key="8">
    <source>
        <dbReference type="SAM" id="MobiDB-lite"/>
    </source>
</evidence>
<dbReference type="PROSITE" id="PS50175">
    <property type="entry name" value="ASP_PROT_RETROV"/>
    <property type="match status" value="1"/>
</dbReference>
<dbReference type="GO" id="GO:0004519">
    <property type="term" value="F:endonuclease activity"/>
    <property type="evidence" value="ECO:0007669"/>
    <property type="project" value="UniProtKB-KW"/>
</dbReference>
<dbReference type="Pfam" id="PF17921">
    <property type="entry name" value="Integrase_H2C2"/>
    <property type="match status" value="1"/>
</dbReference>
<dbReference type="GO" id="GO:0004190">
    <property type="term" value="F:aspartic-type endopeptidase activity"/>
    <property type="evidence" value="ECO:0007669"/>
    <property type="project" value="InterPro"/>
</dbReference>
<dbReference type="PROSITE" id="PS50158">
    <property type="entry name" value="ZF_CCHC"/>
    <property type="match status" value="1"/>
</dbReference>
<dbReference type="SMART" id="SM00343">
    <property type="entry name" value="ZnF_C2HC"/>
    <property type="match status" value="2"/>
</dbReference>
<evidence type="ECO:0000313" key="12">
    <source>
        <dbReference type="EMBL" id="MBY25969.1"/>
    </source>
</evidence>
<dbReference type="InterPro" id="IPR050951">
    <property type="entry name" value="Retrovirus_Pol_polyprotein"/>
</dbReference>
<protein>
    <recommendedName>
        <fullName evidence="1">RNA-directed DNA polymerase</fullName>
        <ecNumber evidence="1">2.7.7.49</ecNumber>
    </recommendedName>
</protein>
<dbReference type="Gene3D" id="4.10.60.10">
    <property type="entry name" value="Zinc finger, CCHC-type"/>
    <property type="match status" value="1"/>
</dbReference>
<name>A0A2S2P943_SCHGA</name>
<dbReference type="InterPro" id="IPR036875">
    <property type="entry name" value="Znf_CCHC_sf"/>
</dbReference>
<proteinExistence type="predicted"/>
<feature type="domain" description="Integrase catalytic" evidence="11">
    <location>
        <begin position="697"/>
        <end position="796"/>
    </location>
</feature>
<evidence type="ECO:0000256" key="1">
    <source>
        <dbReference type="ARBA" id="ARBA00012493"/>
    </source>
</evidence>
<keyword evidence="7" id="KW-0863">Zinc-finger</keyword>
<dbReference type="InterPro" id="IPR041588">
    <property type="entry name" value="Integrase_H2C2"/>
</dbReference>
<keyword evidence="3" id="KW-0548">Nucleotidyltransferase</keyword>
<keyword evidence="2" id="KW-0808">Transferase</keyword>
<dbReference type="GO" id="GO:0003676">
    <property type="term" value="F:nucleic acid binding"/>
    <property type="evidence" value="ECO:0007669"/>
    <property type="project" value="InterPro"/>
</dbReference>
<dbReference type="GO" id="GO:0008270">
    <property type="term" value="F:zinc ion binding"/>
    <property type="evidence" value="ECO:0007669"/>
    <property type="project" value="UniProtKB-KW"/>
</dbReference>
<dbReference type="InterPro" id="IPR001995">
    <property type="entry name" value="Peptidase_A2_cat"/>
</dbReference>
<dbReference type="SUPFAM" id="SSF50630">
    <property type="entry name" value="Acid proteases"/>
    <property type="match status" value="1"/>
</dbReference>
<dbReference type="Gene3D" id="2.40.70.10">
    <property type="entry name" value="Acid Proteases"/>
    <property type="match status" value="1"/>
</dbReference>
<keyword evidence="7" id="KW-0479">Metal-binding</keyword>
<evidence type="ECO:0000259" key="10">
    <source>
        <dbReference type="PROSITE" id="PS50175"/>
    </source>
</evidence>
<keyword evidence="6" id="KW-0378">Hydrolase</keyword>
<accession>A0A2S2P943</accession>
<dbReference type="PANTHER" id="PTHR37984">
    <property type="entry name" value="PROTEIN CBG26694"/>
    <property type="match status" value="1"/>
</dbReference>
<evidence type="ECO:0000256" key="3">
    <source>
        <dbReference type="ARBA" id="ARBA00022695"/>
    </source>
</evidence>
<feature type="compositionally biased region" description="Low complexity" evidence="8">
    <location>
        <begin position="337"/>
        <end position="349"/>
    </location>
</feature>
<dbReference type="AlphaFoldDB" id="A0A2S2P943"/>
<evidence type="ECO:0000259" key="9">
    <source>
        <dbReference type="PROSITE" id="PS50158"/>
    </source>
</evidence>
<dbReference type="GO" id="GO:0015074">
    <property type="term" value="P:DNA integration"/>
    <property type="evidence" value="ECO:0007669"/>
    <property type="project" value="InterPro"/>
</dbReference>
<evidence type="ECO:0000256" key="7">
    <source>
        <dbReference type="PROSITE-ProRule" id="PRU00047"/>
    </source>
</evidence>
<evidence type="ECO:0000259" key="11">
    <source>
        <dbReference type="PROSITE" id="PS50994"/>
    </source>
</evidence>
<dbReference type="InterPro" id="IPR021109">
    <property type="entry name" value="Peptidase_aspartic_dom_sf"/>
</dbReference>
<dbReference type="EC" id="2.7.7.49" evidence="1"/>
<gene>
    <name evidence="12" type="primary">POL_21</name>
    <name evidence="12" type="ORF">g.148141</name>
</gene>
<dbReference type="PROSITE" id="PS50994">
    <property type="entry name" value="INTEGRASE"/>
    <property type="match status" value="1"/>
</dbReference>
<dbReference type="GO" id="GO:0003964">
    <property type="term" value="F:RNA-directed DNA polymerase activity"/>
    <property type="evidence" value="ECO:0007669"/>
    <property type="project" value="UniProtKB-EC"/>
</dbReference>
<feature type="domain" description="Peptidase A2" evidence="10">
    <location>
        <begin position="384"/>
        <end position="420"/>
    </location>
</feature>
<keyword evidence="4" id="KW-0540">Nuclease</keyword>
<feature type="region of interest" description="Disordered" evidence="8">
    <location>
        <begin position="334"/>
        <end position="358"/>
    </location>
</feature>
<dbReference type="SUPFAM" id="SSF53098">
    <property type="entry name" value="Ribonuclease H-like"/>
    <property type="match status" value="1"/>
</dbReference>
<evidence type="ECO:0000256" key="4">
    <source>
        <dbReference type="ARBA" id="ARBA00022722"/>
    </source>
</evidence>
<keyword evidence="5" id="KW-0255">Endonuclease</keyword>
<feature type="region of interest" description="Disordered" evidence="8">
    <location>
        <begin position="1"/>
        <end position="21"/>
    </location>
</feature>
<dbReference type="Pfam" id="PF00098">
    <property type="entry name" value="zf-CCHC"/>
    <property type="match status" value="1"/>
</dbReference>
<dbReference type="CDD" id="cd00303">
    <property type="entry name" value="retropepsin_like"/>
    <property type="match status" value="1"/>
</dbReference>
<dbReference type="InterPro" id="IPR012337">
    <property type="entry name" value="RNaseH-like_sf"/>
</dbReference>
<dbReference type="GO" id="GO:0006508">
    <property type="term" value="P:proteolysis"/>
    <property type="evidence" value="ECO:0007669"/>
    <property type="project" value="InterPro"/>
</dbReference>
<evidence type="ECO:0000256" key="6">
    <source>
        <dbReference type="ARBA" id="ARBA00022801"/>
    </source>
</evidence>
<dbReference type="Gene3D" id="3.30.420.10">
    <property type="entry name" value="Ribonuclease H-like superfamily/Ribonuclease H"/>
    <property type="match status" value="1"/>
</dbReference>
<feature type="domain" description="CCHC-type" evidence="9">
    <location>
        <begin position="277"/>
        <end position="292"/>
    </location>
</feature>
<evidence type="ECO:0000256" key="5">
    <source>
        <dbReference type="ARBA" id="ARBA00022759"/>
    </source>
</evidence>
<sequence>MYTRSKGPSDQDPALNIPEPEDSALTDTLNTTSEENSIGDLIDLNRTIRGEVVTMANQLDFVTALRFIPEFTGGSETDLASFISKCDFVFSKIPELFKADILAAVLTQLKGKAFDAVRYREITTWDELKLHLRTIFGTSHSVQYLQGELSAMKQGPTEDIKNFAQRIEKTYHELTHALTVGKTSAEAKVIAQTVQSHALSVFTSGVNQSIQIILLARNINNFEEAVLIAMEQEKFFRPADANNKKTDKNKFKSNFKNYNYNFERSGDKPNKDKSTIKCYRCDKMGHYANECRTPEQYIAKKPEIKKEYSGQVKFCKYCKLKNHDISECRKLKKLTEGDPSGSSGDSSGSENRSVGDIKNNVRVTTPIHAEHILCRSKDFVRNEHKFLIDSGADMNVIKLSTLKNHVMVNETERRNIKGVSATTIRTVGTVMIELFIKDKTFDVKFDIVCDDFLIPEAGILGIAFLKTNKAIIDMDKDVLIIPEPIAHNKVESIIIPARRNCVLRMEANELISADIVAIKKHELNKDIIVTNNLKNNNMIINNIINISEQSFISDELTTSHLKRELYTDKVFMINQTNNEQAGGKGQPGSIRLSNETIKTENLNTGEKQNIISISNEYSDVFYLEGNCLTATNVVSHKTNTPRVIKPLNIRPYRNPWAYQTIKRLQMNYKWKNLKKDVKRYIEKGDICQKKKSHLKTKQSMPITSTVTKTFERICLDIVEPLQPIVRGNVYRLTLQNELSHYALAIAPARTDVSTVAQAFVENVVCIYGIPSSILPDCGTNFLWDVFKNMCKLLDLKRMMQGAHEIARINLISEKESNKNYYDKNTHAINIKMGDKVLIKEHNKRNTLSNWTRPYEVIEVHDNENITVNKGHKGYRIHKNNVKIFYDTEL</sequence>
<keyword evidence="7" id="KW-0862">Zinc</keyword>
<dbReference type="InterPro" id="IPR001878">
    <property type="entry name" value="Znf_CCHC"/>
</dbReference>
<reference evidence="12" key="1">
    <citation type="submission" date="2018-04" db="EMBL/GenBank/DDBJ databases">
        <title>Transcriptome of Schizaphis graminum biotype I.</title>
        <authorList>
            <person name="Scully E.D."/>
            <person name="Geib S.M."/>
            <person name="Palmer N.A."/>
            <person name="Koch K."/>
            <person name="Bradshaw J."/>
            <person name="Heng-Moss T."/>
            <person name="Sarath G."/>
        </authorList>
    </citation>
    <scope>NUCLEOTIDE SEQUENCE</scope>
</reference>
<dbReference type="InterPro" id="IPR001584">
    <property type="entry name" value="Integrase_cat-core"/>
</dbReference>
<dbReference type="PANTHER" id="PTHR37984:SF5">
    <property type="entry name" value="PROTEIN NYNRIN-LIKE"/>
    <property type="match status" value="1"/>
</dbReference>
<dbReference type="SUPFAM" id="SSF57756">
    <property type="entry name" value="Retrovirus zinc finger-like domains"/>
    <property type="match status" value="1"/>
</dbReference>
<evidence type="ECO:0000256" key="2">
    <source>
        <dbReference type="ARBA" id="ARBA00022679"/>
    </source>
</evidence>
<dbReference type="InterPro" id="IPR036397">
    <property type="entry name" value="RNaseH_sf"/>
</dbReference>
<dbReference type="EMBL" id="GGMR01013350">
    <property type="protein sequence ID" value="MBY25969.1"/>
    <property type="molecule type" value="Transcribed_RNA"/>
</dbReference>
<organism evidence="12">
    <name type="scientific">Schizaphis graminum</name>
    <name type="common">Green bug aphid</name>
    <dbReference type="NCBI Taxonomy" id="13262"/>
    <lineage>
        <taxon>Eukaryota</taxon>
        <taxon>Metazoa</taxon>
        <taxon>Ecdysozoa</taxon>
        <taxon>Arthropoda</taxon>
        <taxon>Hexapoda</taxon>
        <taxon>Insecta</taxon>
        <taxon>Pterygota</taxon>
        <taxon>Neoptera</taxon>
        <taxon>Paraneoptera</taxon>
        <taxon>Hemiptera</taxon>
        <taxon>Sternorrhyncha</taxon>
        <taxon>Aphidomorpha</taxon>
        <taxon>Aphidoidea</taxon>
        <taxon>Aphididae</taxon>
        <taxon>Aphidini</taxon>
        <taxon>Schizaphis</taxon>
    </lineage>
</organism>